<evidence type="ECO:0000313" key="2">
    <source>
        <dbReference type="Proteomes" id="UP000503486"/>
    </source>
</evidence>
<reference evidence="1" key="1">
    <citation type="journal article" date="2018" name="Nature">
        <title>The evolutionary history of vertebrate RNA viruses.</title>
        <authorList>
            <person name="Shi M."/>
            <person name="Lin X.D."/>
            <person name="Chen X."/>
            <person name="Tian J.H."/>
            <person name="Chen L.J."/>
            <person name="Li K."/>
            <person name="Wang W."/>
            <person name="Eden J.S."/>
            <person name="Shen J.J."/>
            <person name="Liu L."/>
            <person name="Holmes E.C."/>
            <person name="Zhang Y.Z."/>
        </authorList>
    </citation>
    <scope>NUCLEOTIDE SEQUENCE [LARGE SCALE GENOMIC DNA]</scope>
    <source>
        <strain evidence="1">LPSC33749</strain>
    </source>
</reference>
<name>A0A2P1GN00_9NIDO</name>
<keyword evidence="2" id="KW-1185">Reference proteome</keyword>
<evidence type="ECO:0000313" key="1">
    <source>
        <dbReference type="EMBL" id="AVM87344.1"/>
    </source>
</evidence>
<protein>
    <submittedName>
        <fullName evidence="1">Uncharacterized protein</fullName>
    </submittedName>
</protein>
<dbReference type="Proteomes" id="UP000503486">
    <property type="component" value="Segment"/>
</dbReference>
<organism evidence="1">
    <name type="scientific">Hainan hebius popei torovirus</name>
    <dbReference type="NCBI Taxonomy" id="2116385"/>
    <lineage>
        <taxon>Viruses</taxon>
        <taxon>Riboviria</taxon>
        <taxon>Orthornavirae</taxon>
        <taxon>Pisuviricota</taxon>
        <taxon>Pisoniviricetes</taxon>
        <taxon>Nidovirales</taxon>
        <taxon>Tornidovirineae</taxon>
        <taxon>Tobaniviridae</taxon>
        <taxon>Serpentovirinae</taxon>
        <taxon>Infratovirus</taxon>
        <taxon>Hepoptovirus</taxon>
        <taxon>Infratovirus hebii</taxon>
        <taxon>Hebius tobanivirus 1</taxon>
    </lineage>
</organism>
<sequence length="151" mass="16598">MSVLNPNAPAFTPVYVQPPRFRRRRRRFRNFNSTGGIKKVDDKVDKLVGSVNKLIEENKKIKLDANAKVIPQLLTGSMSTAPQLIIIPEKMGDVRLSSHKDALDYLYRHVGRCLKNGSGSILAHNGVIQIDLSFPSGQLSSNGGRGNSSEA</sequence>
<dbReference type="KEGG" id="vg:54124760"/>
<dbReference type="GeneID" id="54124760"/>
<proteinExistence type="predicted"/>
<dbReference type="RefSeq" id="YP_009755882.1">
    <property type="nucleotide sequence ID" value="NC_046962.1"/>
</dbReference>
<accession>A0A2P1GN00</accession>
<dbReference type="EMBL" id="MG600028">
    <property type="protein sequence ID" value="AVM87344.1"/>
    <property type="molecule type" value="Genomic_RNA"/>
</dbReference>